<accession>A0A2Z7CST7</accession>
<organism evidence="2 3">
    <name type="scientific">Dorcoceras hygrometricum</name>
    <dbReference type="NCBI Taxonomy" id="472368"/>
    <lineage>
        <taxon>Eukaryota</taxon>
        <taxon>Viridiplantae</taxon>
        <taxon>Streptophyta</taxon>
        <taxon>Embryophyta</taxon>
        <taxon>Tracheophyta</taxon>
        <taxon>Spermatophyta</taxon>
        <taxon>Magnoliopsida</taxon>
        <taxon>eudicotyledons</taxon>
        <taxon>Gunneridae</taxon>
        <taxon>Pentapetalae</taxon>
        <taxon>asterids</taxon>
        <taxon>lamiids</taxon>
        <taxon>Lamiales</taxon>
        <taxon>Gesneriaceae</taxon>
        <taxon>Didymocarpoideae</taxon>
        <taxon>Trichosporeae</taxon>
        <taxon>Loxocarpinae</taxon>
        <taxon>Dorcoceras</taxon>
    </lineage>
</organism>
<dbReference type="Proteomes" id="UP000250235">
    <property type="component" value="Unassembled WGS sequence"/>
</dbReference>
<dbReference type="AlphaFoldDB" id="A0A2Z7CST7"/>
<keyword evidence="2" id="KW-0121">Carboxypeptidase</keyword>
<gene>
    <name evidence="2" type="ORF">F511_11937</name>
</gene>
<proteinExistence type="predicted"/>
<sequence>MADPDPVSRWRSGNQKLPRETFNTFKYNSINIHRVFVESLPCWRLGAWLRPVSRGNRHFKRYAAVERQSGPRPEIRFLRQPALEGLTNSARTETPQCSDRNKSDHVDGGTRRWHGATQGGGRSTACGRGRGGRV</sequence>
<keyword evidence="2" id="KW-0645">Protease</keyword>
<keyword evidence="2" id="KW-0378">Hydrolase</keyword>
<feature type="compositionally biased region" description="Polar residues" evidence="1">
    <location>
        <begin position="86"/>
        <end position="98"/>
    </location>
</feature>
<evidence type="ECO:0000313" key="2">
    <source>
        <dbReference type="EMBL" id="KZV47734.1"/>
    </source>
</evidence>
<protein>
    <submittedName>
        <fullName evidence="2">Serine carboxypeptidase-like 11</fullName>
    </submittedName>
</protein>
<feature type="compositionally biased region" description="Basic and acidic residues" evidence="1">
    <location>
        <begin position="99"/>
        <end position="110"/>
    </location>
</feature>
<evidence type="ECO:0000256" key="1">
    <source>
        <dbReference type="SAM" id="MobiDB-lite"/>
    </source>
</evidence>
<evidence type="ECO:0000313" key="3">
    <source>
        <dbReference type="Proteomes" id="UP000250235"/>
    </source>
</evidence>
<reference evidence="2 3" key="1">
    <citation type="journal article" date="2015" name="Proc. Natl. Acad. Sci. U.S.A.">
        <title>The resurrection genome of Boea hygrometrica: A blueprint for survival of dehydration.</title>
        <authorList>
            <person name="Xiao L."/>
            <person name="Yang G."/>
            <person name="Zhang L."/>
            <person name="Yang X."/>
            <person name="Zhao S."/>
            <person name="Ji Z."/>
            <person name="Zhou Q."/>
            <person name="Hu M."/>
            <person name="Wang Y."/>
            <person name="Chen M."/>
            <person name="Xu Y."/>
            <person name="Jin H."/>
            <person name="Xiao X."/>
            <person name="Hu G."/>
            <person name="Bao F."/>
            <person name="Hu Y."/>
            <person name="Wan P."/>
            <person name="Li L."/>
            <person name="Deng X."/>
            <person name="Kuang T."/>
            <person name="Xiang C."/>
            <person name="Zhu J.K."/>
            <person name="Oliver M.J."/>
            <person name="He Y."/>
        </authorList>
    </citation>
    <scope>NUCLEOTIDE SEQUENCE [LARGE SCALE GENOMIC DNA]</scope>
    <source>
        <strain evidence="3">cv. XS01</strain>
    </source>
</reference>
<dbReference type="GO" id="GO:0004180">
    <property type="term" value="F:carboxypeptidase activity"/>
    <property type="evidence" value="ECO:0007669"/>
    <property type="project" value="UniProtKB-KW"/>
</dbReference>
<dbReference type="EMBL" id="KQ994702">
    <property type="protein sequence ID" value="KZV47734.1"/>
    <property type="molecule type" value="Genomic_DNA"/>
</dbReference>
<feature type="region of interest" description="Disordered" evidence="1">
    <location>
        <begin position="81"/>
        <end position="134"/>
    </location>
</feature>
<name>A0A2Z7CST7_9LAMI</name>
<keyword evidence="3" id="KW-1185">Reference proteome</keyword>